<evidence type="ECO:0000313" key="1">
    <source>
        <dbReference type="EMBL" id="KAI3759129.1"/>
    </source>
</evidence>
<organism evidence="1 2">
    <name type="scientific">Arctium lappa</name>
    <name type="common">Greater burdock</name>
    <name type="synonym">Lappa major</name>
    <dbReference type="NCBI Taxonomy" id="4217"/>
    <lineage>
        <taxon>Eukaryota</taxon>
        <taxon>Viridiplantae</taxon>
        <taxon>Streptophyta</taxon>
        <taxon>Embryophyta</taxon>
        <taxon>Tracheophyta</taxon>
        <taxon>Spermatophyta</taxon>
        <taxon>Magnoliopsida</taxon>
        <taxon>eudicotyledons</taxon>
        <taxon>Gunneridae</taxon>
        <taxon>Pentapetalae</taxon>
        <taxon>asterids</taxon>
        <taxon>campanulids</taxon>
        <taxon>Asterales</taxon>
        <taxon>Asteraceae</taxon>
        <taxon>Carduoideae</taxon>
        <taxon>Cardueae</taxon>
        <taxon>Arctiinae</taxon>
        <taxon>Arctium</taxon>
    </lineage>
</organism>
<evidence type="ECO:0000313" key="2">
    <source>
        <dbReference type="Proteomes" id="UP001055879"/>
    </source>
</evidence>
<reference evidence="1 2" key="2">
    <citation type="journal article" date="2022" name="Mol. Ecol. Resour.">
        <title>The genomes of chicory, endive, great burdock and yacon provide insights into Asteraceae paleo-polyploidization history and plant inulin production.</title>
        <authorList>
            <person name="Fan W."/>
            <person name="Wang S."/>
            <person name="Wang H."/>
            <person name="Wang A."/>
            <person name="Jiang F."/>
            <person name="Liu H."/>
            <person name="Zhao H."/>
            <person name="Xu D."/>
            <person name="Zhang Y."/>
        </authorList>
    </citation>
    <scope>NUCLEOTIDE SEQUENCE [LARGE SCALE GENOMIC DNA]</scope>
    <source>
        <strain evidence="2">cv. Niubang</strain>
    </source>
</reference>
<gene>
    <name evidence="1" type="ORF">L6452_06704</name>
</gene>
<proteinExistence type="predicted"/>
<name>A0ACB9EJF4_ARCLA</name>
<accession>A0ACB9EJF4</accession>
<dbReference type="Proteomes" id="UP001055879">
    <property type="component" value="Linkage Group LG02"/>
</dbReference>
<keyword evidence="2" id="KW-1185">Reference proteome</keyword>
<protein>
    <submittedName>
        <fullName evidence="1">Uncharacterized protein</fullName>
    </submittedName>
</protein>
<reference evidence="2" key="1">
    <citation type="journal article" date="2022" name="Mol. Ecol. Resour.">
        <title>The genomes of chicory, endive, great burdock and yacon provide insights into Asteraceae palaeo-polyploidization history and plant inulin production.</title>
        <authorList>
            <person name="Fan W."/>
            <person name="Wang S."/>
            <person name="Wang H."/>
            <person name="Wang A."/>
            <person name="Jiang F."/>
            <person name="Liu H."/>
            <person name="Zhao H."/>
            <person name="Xu D."/>
            <person name="Zhang Y."/>
        </authorList>
    </citation>
    <scope>NUCLEOTIDE SEQUENCE [LARGE SCALE GENOMIC DNA]</scope>
    <source>
        <strain evidence="2">cv. Niubang</strain>
    </source>
</reference>
<comment type="caution">
    <text evidence="1">The sequence shown here is derived from an EMBL/GenBank/DDBJ whole genome shotgun (WGS) entry which is preliminary data.</text>
</comment>
<dbReference type="EMBL" id="CM042048">
    <property type="protein sequence ID" value="KAI3759129.1"/>
    <property type="molecule type" value="Genomic_DNA"/>
</dbReference>
<sequence>MTWFLIASPFSRPGFSLPPIPSPSYTFSLLTTIEEIEEEEEKIWSSCLSKQEQLPLLSLNHSTSKVLGSRSVKSDEQVENLLPGKGRINMLRVLVQNWLQLKYQLSISQLRVSYYARWDMLNVAVQLEDFILELLSLLF</sequence>